<keyword evidence="2" id="KW-0808">Transferase</keyword>
<dbReference type="EMBL" id="PNFZ01000012">
    <property type="protein sequence ID" value="PMB96972.1"/>
    <property type="molecule type" value="Genomic_DNA"/>
</dbReference>
<evidence type="ECO:0000313" key="2">
    <source>
        <dbReference type="EMBL" id="PMB96972.1"/>
    </source>
</evidence>
<organism evidence="2 3">
    <name type="scientific">Brevibacterium luteolum</name>
    <dbReference type="NCBI Taxonomy" id="199591"/>
    <lineage>
        <taxon>Bacteria</taxon>
        <taxon>Bacillati</taxon>
        <taxon>Actinomycetota</taxon>
        <taxon>Actinomycetes</taxon>
        <taxon>Micrococcales</taxon>
        <taxon>Brevibacteriaceae</taxon>
        <taxon>Brevibacterium</taxon>
    </lineage>
</organism>
<dbReference type="InterPro" id="IPR029044">
    <property type="entry name" value="Nucleotide-diphossugar_trans"/>
</dbReference>
<protein>
    <submittedName>
        <fullName evidence="2">Glycosyltransferase</fullName>
    </submittedName>
</protein>
<accession>A0A2N6PE57</accession>
<dbReference type="Proteomes" id="UP000235703">
    <property type="component" value="Unassembled WGS sequence"/>
</dbReference>
<name>A0A2N6PE57_9MICO</name>
<dbReference type="OrthoDB" id="6713581at2"/>
<dbReference type="AlphaFoldDB" id="A0A2N6PE57"/>
<dbReference type="CDD" id="cd00761">
    <property type="entry name" value="Glyco_tranf_GTA_type"/>
    <property type="match status" value="1"/>
</dbReference>
<dbReference type="Pfam" id="PF13641">
    <property type="entry name" value="Glyco_tranf_2_3"/>
    <property type="match status" value="1"/>
</dbReference>
<sequence length="662" mass="74724">MRGNDTVHPQCSPRIRLPAGATPWHSAFWRSVTTSSPRRPSALTTARTAFWHLRQGGFQQLQTWRRRRRMLTQPGLATNLRNAPLVEQFPAADLRSRTPVFPDVSVGTILDEFSELAFAPEWNLTPLRRRGWEQQLDGLDFVFVESAWNGNGGQWQYQLTGTSGVKEDFVQLLSACRSHGIPTVFWNKEDPPHYDDFIEAARLFDVVFTSDVRLVEQYKSDLGHDRVSALSFAAQPAINNPERLRAGNHERDIAFAGMYFAHRYPERREQMDWLLGAAADVSPRMTSGLEIFSRQHGGDEKYQFPPPLDEHVVGSLPYPHMLTAYKAFKAFLNVNSVTDSPSMCARRIFEISAAGTPVVSAPSAGTQAFFPADEVLQPETREEAALELRALVRSPELRDRTVHLAQRRIWNEHTYTHRAMTIMDSVGIRHTDPVSQSASLFVSTNRPAQLDHVLETVGRQTHSDLELVLLTHGFDLHERALRAKAADHGIDHLTVLSAPADSSLGTCLNRTIEAASGEVLLKMDDDDLYGNHYVSDQVAALRYSAADMVGKQAHYLYLTGPKIVMRRFPEREHKFTDLVMGPTMTARRHVFEDLRFADVTRGEDTDLQNRLATAGGTIYSCDRFNFVQVRTDHKHTWQVDDALLLANSEVHAFDFAPGHYLF</sequence>
<comment type="caution">
    <text evidence="2">The sequence shown here is derived from an EMBL/GenBank/DDBJ whole genome shotgun (WGS) entry which is preliminary data.</text>
</comment>
<keyword evidence="3" id="KW-1185">Reference proteome</keyword>
<gene>
    <name evidence="2" type="ORF">CJ198_13865</name>
</gene>
<dbReference type="Pfam" id="PF13524">
    <property type="entry name" value="Glyco_trans_1_2"/>
    <property type="match status" value="1"/>
</dbReference>
<evidence type="ECO:0000259" key="1">
    <source>
        <dbReference type="Pfam" id="PF13524"/>
    </source>
</evidence>
<proteinExistence type="predicted"/>
<dbReference type="SUPFAM" id="SSF53448">
    <property type="entry name" value="Nucleotide-diphospho-sugar transferases"/>
    <property type="match status" value="1"/>
</dbReference>
<dbReference type="Gene3D" id="3.90.550.10">
    <property type="entry name" value="Spore Coat Polysaccharide Biosynthesis Protein SpsA, Chain A"/>
    <property type="match status" value="1"/>
</dbReference>
<dbReference type="GO" id="GO:0016740">
    <property type="term" value="F:transferase activity"/>
    <property type="evidence" value="ECO:0007669"/>
    <property type="project" value="UniProtKB-KW"/>
</dbReference>
<evidence type="ECO:0000313" key="3">
    <source>
        <dbReference type="Proteomes" id="UP000235703"/>
    </source>
</evidence>
<feature type="domain" description="Spore protein YkvP/CgeB glycosyl transferase-like" evidence="1">
    <location>
        <begin position="309"/>
        <end position="424"/>
    </location>
</feature>
<reference evidence="2 3" key="1">
    <citation type="submission" date="2017-09" db="EMBL/GenBank/DDBJ databases">
        <title>Bacterial strain isolated from the female urinary microbiota.</title>
        <authorList>
            <person name="Thomas-White K."/>
            <person name="Kumar N."/>
            <person name="Forster S."/>
            <person name="Putonti C."/>
            <person name="Lawley T."/>
            <person name="Wolfe A.J."/>
        </authorList>
    </citation>
    <scope>NUCLEOTIDE SEQUENCE [LARGE SCALE GENOMIC DNA]</scope>
    <source>
        <strain evidence="2 3">UMB0680</strain>
    </source>
</reference>
<dbReference type="Gene3D" id="3.40.50.2000">
    <property type="entry name" value="Glycogen Phosphorylase B"/>
    <property type="match status" value="1"/>
</dbReference>
<dbReference type="InterPro" id="IPR055259">
    <property type="entry name" value="YkvP/CgeB_Glyco_trans-like"/>
</dbReference>